<feature type="transmembrane region" description="Helical" evidence="1">
    <location>
        <begin position="49"/>
        <end position="72"/>
    </location>
</feature>
<protein>
    <recommendedName>
        <fullName evidence="2">PhoD-like phosphatase metallophosphatase domain-containing protein</fullName>
    </recommendedName>
</protein>
<dbReference type="InterPro" id="IPR038607">
    <property type="entry name" value="PhoD-like_sf"/>
</dbReference>
<name>A0A7R9UHQ3_9STRA</name>
<evidence type="ECO:0000256" key="1">
    <source>
        <dbReference type="SAM" id="Phobius"/>
    </source>
</evidence>
<sequence>MNHQGSTDGDDDMRAFSFERSYKDDSPTLLKGSGGGGTFSWENLKKSKVFWCCLAFFIIFFLILGVALGLAAEDDDDEPTQVELASPTVSTIAFGSCTAYNFIYQEIWEKAIIPSQPDAWIWAGDFSYLDDPIVNCNNEDNADTELWQQSCNCSNNFIAKRPHSCLAGDVYNAQFRWLYTLKDPGYSAFLNYMCPNAQAAGYWPPPGTDATLCPRHIIGVWDDHDSGWNNANERLPNRQIFKKMYLDAVGDAPDSPRRGAAHGMFYKYTLNEFAKGSFSSLYERESQSISRGTDLDPLLPLPQENIGVDVFLLDERYQREPLPCESRRDYCELVVAAGDSLSNNNFAWCDDFLNGGVDGEGTCCKKDEQLTAFCDAQAALAPSARDQYYEQLCNLGDPAFGTETLLFDEGLGTYVRNPGVDGFAEDLQADSPFCEVIGRRQRAWFRDSLSQSAARLKIVVSASVLIGNPDETPCSGSFSSATCKCSSDDMECYSWAKRELAYLIEGAQKPGESCAIVLTGDYHISDFRVIKPGVQPYSDAYDSAGWDNQVIQFMSSGLTNITAHGTGCHSWNADQLGLRADGNCGYVDFASFGLIQLLDANGNLVDSGADTIAKVRMQIVSTSRVVQYEQVLDMETCMLESTITS</sequence>
<dbReference type="InterPro" id="IPR018946">
    <property type="entry name" value="PhoD-like_MPP"/>
</dbReference>
<keyword evidence="1" id="KW-0472">Membrane</keyword>
<keyword evidence="1" id="KW-1133">Transmembrane helix</keyword>
<dbReference type="Pfam" id="PF09423">
    <property type="entry name" value="PhoD"/>
    <property type="match status" value="1"/>
</dbReference>
<dbReference type="SUPFAM" id="SSF56300">
    <property type="entry name" value="Metallo-dependent phosphatases"/>
    <property type="match status" value="1"/>
</dbReference>
<feature type="domain" description="PhoD-like phosphatase metallophosphatase" evidence="2">
    <location>
        <begin position="429"/>
        <end position="596"/>
    </location>
</feature>
<dbReference type="EMBL" id="HBEA01018752">
    <property type="protein sequence ID" value="CAD8264758.1"/>
    <property type="molecule type" value="Transcribed_RNA"/>
</dbReference>
<dbReference type="Gene3D" id="3.60.21.70">
    <property type="entry name" value="PhoD-like phosphatase"/>
    <property type="match status" value="1"/>
</dbReference>
<reference evidence="3" key="1">
    <citation type="submission" date="2021-01" db="EMBL/GenBank/DDBJ databases">
        <authorList>
            <person name="Corre E."/>
            <person name="Pelletier E."/>
            <person name="Niang G."/>
            <person name="Scheremetjew M."/>
            <person name="Finn R."/>
            <person name="Kale V."/>
            <person name="Holt S."/>
            <person name="Cochrane G."/>
            <person name="Meng A."/>
            <person name="Brown T."/>
            <person name="Cohen L."/>
        </authorList>
    </citation>
    <scope>NUCLEOTIDE SEQUENCE</scope>
    <source>
        <strain evidence="3">CCMP2078</strain>
    </source>
</reference>
<accession>A0A7R9UHQ3</accession>
<dbReference type="PANTHER" id="PTHR33987">
    <property type="entry name" value="CALCINEURIN-LIKE METALLO-PHOSPHOESTERASE SUPERFAMILY PROTEIN"/>
    <property type="match status" value="1"/>
</dbReference>
<dbReference type="AlphaFoldDB" id="A0A7R9UHQ3"/>
<gene>
    <name evidence="3" type="ORF">PPYR1160_LOCUS14261</name>
</gene>
<evidence type="ECO:0000259" key="2">
    <source>
        <dbReference type="Pfam" id="PF09423"/>
    </source>
</evidence>
<keyword evidence="1" id="KW-0812">Transmembrane</keyword>
<proteinExistence type="predicted"/>
<dbReference type="InterPro" id="IPR029052">
    <property type="entry name" value="Metallo-depent_PP-like"/>
</dbReference>
<dbReference type="PANTHER" id="PTHR33987:SF2">
    <property type="entry name" value="ALKALINE PHOSPHATASE D"/>
    <property type="match status" value="1"/>
</dbReference>
<organism evidence="3">
    <name type="scientific">Pinguiococcus pyrenoidosus</name>
    <dbReference type="NCBI Taxonomy" id="172671"/>
    <lineage>
        <taxon>Eukaryota</taxon>
        <taxon>Sar</taxon>
        <taxon>Stramenopiles</taxon>
        <taxon>Ochrophyta</taxon>
        <taxon>Pinguiophyceae</taxon>
        <taxon>Pinguiochrysidales</taxon>
        <taxon>Pinguiochrysidaceae</taxon>
        <taxon>Pinguiococcus</taxon>
    </lineage>
</organism>
<evidence type="ECO:0000313" key="3">
    <source>
        <dbReference type="EMBL" id="CAD8264758.1"/>
    </source>
</evidence>